<keyword evidence="11" id="KW-0675">Receptor</keyword>
<dbReference type="InterPro" id="IPR011009">
    <property type="entry name" value="Kinase-like_dom_sf"/>
</dbReference>
<protein>
    <recommendedName>
        <fullName evidence="14">Protein kinase domain-containing protein</fullName>
    </recommendedName>
</protein>
<dbReference type="GO" id="GO:0016020">
    <property type="term" value="C:membrane"/>
    <property type="evidence" value="ECO:0007669"/>
    <property type="project" value="UniProtKB-SubCell"/>
</dbReference>
<dbReference type="SUPFAM" id="SSF56112">
    <property type="entry name" value="Protein kinase-like (PK-like)"/>
    <property type="match status" value="1"/>
</dbReference>
<dbReference type="EMBL" id="JBBPBK010000004">
    <property type="protein sequence ID" value="KAK9286525.1"/>
    <property type="molecule type" value="Genomic_DNA"/>
</dbReference>
<accession>A0AAP0X639</accession>
<organism evidence="15 16">
    <name type="scientific">Liquidambar formosana</name>
    <name type="common">Formosan gum</name>
    <dbReference type="NCBI Taxonomy" id="63359"/>
    <lineage>
        <taxon>Eukaryota</taxon>
        <taxon>Viridiplantae</taxon>
        <taxon>Streptophyta</taxon>
        <taxon>Embryophyta</taxon>
        <taxon>Tracheophyta</taxon>
        <taxon>Spermatophyta</taxon>
        <taxon>Magnoliopsida</taxon>
        <taxon>eudicotyledons</taxon>
        <taxon>Gunneridae</taxon>
        <taxon>Pentapetalae</taxon>
        <taxon>Saxifragales</taxon>
        <taxon>Altingiaceae</taxon>
        <taxon>Liquidambar</taxon>
    </lineage>
</organism>
<feature type="transmembrane region" description="Helical" evidence="13">
    <location>
        <begin position="50"/>
        <end position="73"/>
    </location>
</feature>
<dbReference type="SUPFAM" id="SSF49899">
    <property type="entry name" value="Concanavalin A-like lectins/glucanases"/>
    <property type="match status" value="2"/>
</dbReference>
<dbReference type="GO" id="GO:0005524">
    <property type="term" value="F:ATP binding"/>
    <property type="evidence" value="ECO:0007669"/>
    <property type="project" value="UniProtKB-UniRule"/>
</dbReference>
<dbReference type="GO" id="GO:0006952">
    <property type="term" value="P:defense response"/>
    <property type="evidence" value="ECO:0007669"/>
    <property type="project" value="UniProtKB-ARBA"/>
</dbReference>
<dbReference type="InterPro" id="IPR013320">
    <property type="entry name" value="ConA-like_dom_sf"/>
</dbReference>
<reference evidence="15 16" key="1">
    <citation type="journal article" date="2024" name="Plant J.">
        <title>Genome sequences and population genomics reveal climatic adaptation and genomic divergence between two closely related sweetgum species.</title>
        <authorList>
            <person name="Xu W.Q."/>
            <person name="Ren C.Q."/>
            <person name="Zhang X.Y."/>
            <person name="Comes H.P."/>
            <person name="Liu X.H."/>
            <person name="Li Y.G."/>
            <person name="Kettle C.J."/>
            <person name="Jalonen R."/>
            <person name="Gaisberger H."/>
            <person name="Ma Y.Z."/>
            <person name="Qiu Y.X."/>
        </authorList>
    </citation>
    <scope>NUCLEOTIDE SEQUENCE [LARGE SCALE GENOMIC DNA]</scope>
    <source>
        <strain evidence="15">Hangzhou</strain>
    </source>
</reference>
<dbReference type="InterPro" id="IPR000719">
    <property type="entry name" value="Prot_kinase_dom"/>
</dbReference>
<evidence type="ECO:0000256" key="10">
    <source>
        <dbReference type="ARBA" id="ARBA00023136"/>
    </source>
</evidence>
<comment type="similarity">
    <text evidence="3">In the C-terminal section; belongs to the protein kinase superfamily. Ser/Thr protein kinase family.</text>
</comment>
<evidence type="ECO:0000256" key="5">
    <source>
        <dbReference type="ARBA" id="ARBA00022729"/>
    </source>
</evidence>
<dbReference type="InterPro" id="IPR050528">
    <property type="entry name" value="L-type_Lectin-RKs"/>
</dbReference>
<evidence type="ECO:0000256" key="9">
    <source>
        <dbReference type="ARBA" id="ARBA00022989"/>
    </source>
</evidence>
<keyword evidence="5" id="KW-0732">Signal</keyword>
<dbReference type="InterPro" id="IPR001245">
    <property type="entry name" value="Ser-Thr/Tyr_kinase_cat_dom"/>
</dbReference>
<dbReference type="Gene3D" id="2.60.120.200">
    <property type="match status" value="2"/>
</dbReference>
<dbReference type="GO" id="GO:0051707">
    <property type="term" value="P:response to other organism"/>
    <property type="evidence" value="ECO:0007669"/>
    <property type="project" value="UniProtKB-ARBA"/>
</dbReference>
<keyword evidence="6" id="KW-0430">Lectin</keyword>
<dbReference type="Pfam" id="PF00139">
    <property type="entry name" value="Lectin_legB"/>
    <property type="match status" value="2"/>
</dbReference>
<evidence type="ECO:0000256" key="4">
    <source>
        <dbReference type="ARBA" id="ARBA00022692"/>
    </source>
</evidence>
<evidence type="ECO:0000313" key="15">
    <source>
        <dbReference type="EMBL" id="KAK9286525.1"/>
    </source>
</evidence>
<evidence type="ECO:0000313" key="16">
    <source>
        <dbReference type="Proteomes" id="UP001415857"/>
    </source>
</evidence>
<evidence type="ECO:0000256" key="3">
    <source>
        <dbReference type="ARBA" id="ARBA00010217"/>
    </source>
</evidence>
<feature type="transmembrane region" description="Helical" evidence="13">
    <location>
        <begin position="179"/>
        <end position="198"/>
    </location>
</feature>
<feature type="transmembrane region" description="Helical" evidence="13">
    <location>
        <begin position="85"/>
        <end position="108"/>
    </location>
</feature>
<evidence type="ECO:0000259" key="14">
    <source>
        <dbReference type="PROSITE" id="PS50011"/>
    </source>
</evidence>
<keyword evidence="10 13" id="KW-0472">Membrane</keyword>
<dbReference type="InterPro" id="IPR017441">
    <property type="entry name" value="Protein_kinase_ATP_BS"/>
</dbReference>
<keyword evidence="8 12" id="KW-0067">ATP-binding</keyword>
<keyword evidence="7 12" id="KW-0547">Nucleotide-binding</keyword>
<dbReference type="PROSITE" id="PS50011">
    <property type="entry name" value="PROTEIN_KINASE_DOM"/>
    <property type="match status" value="1"/>
</dbReference>
<feature type="binding site" evidence="12">
    <location>
        <position position="305"/>
    </location>
    <ligand>
        <name>ATP</name>
        <dbReference type="ChEBI" id="CHEBI:30616"/>
    </ligand>
</feature>
<feature type="domain" description="Protein kinase" evidence="14">
    <location>
        <begin position="276"/>
        <end position="375"/>
    </location>
</feature>
<keyword evidence="16" id="KW-1185">Reference proteome</keyword>
<evidence type="ECO:0000256" key="7">
    <source>
        <dbReference type="ARBA" id="ARBA00022741"/>
    </source>
</evidence>
<dbReference type="GO" id="GO:0030246">
    <property type="term" value="F:carbohydrate binding"/>
    <property type="evidence" value="ECO:0007669"/>
    <property type="project" value="UniProtKB-KW"/>
</dbReference>
<proteinExistence type="inferred from homology"/>
<dbReference type="AlphaFoldDB" id="A0AAP0X639"/>
<name>A0AAP0X639_LIQFO</name>
<dbReference type="PROSITE" id="PS00107">
    <property type="entry name" value="PROTEIN_KINASE_ATP"/>
    <property type="match status" value="1"/>
</dbReference>
<comment type="caution">
    <text evidence="15">The sequence shown here is derived from an EMBL/GenBank/DDBJ whole genome shotgun (WGS) entry which is preliminary data.</text>
</comment>
<evidence type="ECO:0000256" key="8">
    <source>
        <dbReference type="ARBA" id="ARBA00022840"/>
    </source>
</evidence>
<dbReference type="Gene3D" id="3.30.200.20">
    <property type="entry name" value="Phosphorylase Kinase, domain 1"/>
    <property type="match status" value="1"/>
</dbReference>
<evidence type="ECO:0000256" key="2">
    <source>
        <dbReference type="ARBA" id="ARBA00008536"/>
    </source>
</evidence>
<evidence type="ECO:0000256" key="13">
    <source>
        <dbReference type="SAM" id="Phobius"/>
    </source>
</evidence>
<comment type="subcellular location">
    <subcellularLocation>
        <location evidence="1">Membrane</location>
        <topology evidence="1">Single-pass type I membrane protein</topology>
    </subcellularLocation>
</comment>
<keyword evidence="9 13" id="KW-1133">Transmembrane helix</keyword>
<dbReference type="Pfam" id="PF07714">
    <property type="entry name" value="PK_Tyr_Ser-Thr"/>
    <property type="match status" value="1"/>
</dbReference>
<dbReference type="InterPro" id="IPR008949">
    <property type="entry name" value="Isoprenoid_synthase_dom_sf"/>
</dbReference>
<dbReference type="SUPFAM" id="SSF48576">
    <property type="entry name" value="Terpenoid synthases"/>
    <property type="match status" value="1"/>
</dbReference>
<evidence type="ECO:0000256" key="1">
    <source>
        <dbReference type="ARBA" id="ARBA00004479"/>
    </source>
</evidence>
<evidence type="ECO:0000256" key="6">
    <source>
        <dbReference type="ARBA" id="ARBA00022734"/>
    </source>
</evidence>
<gene>
    <name evidence="15" type="ORF">L1049_014923</name>
</gene>
<dbReference type="PANTHER" id="PTHR27007">
    <property type="match status" value="1"/>
</dbReference>
<dbReference type="InterPro" id="IPR001220">
    <property type="entry name" value="Legume_lectin_dom"/>
</dbReference>
<feature type="transmembrane region" description="Helical" evidence="13">
    <location>
        <begin position="219"/>
        <end position="242"/>
    </location>
</feature>
<keyword evidence="4 13" id="KW-0812">Transmembrane</keyword>
<evidence type="ECO:0000256" key="12">
    <source>
        <dbReference type="PROSITE-ProRule" id="PRU10141"/>
    </source>
</evidence>
<dbReference type="GO" id="GO:0004672">
    <property type="term" value="F:protein kinase activity"/>
    <property type="evidence" value="ECO:0007669"/>
    <property type="project" value="InterPro"/>
</dbReference>
<sequence length="375" mass="41080">MGFSRLQANLSLDGASHVRSDGILSVTNDSVKLLGHALYPTPLRFMQGKLLNGTSVATFSTLFSPSLLSILVLEAMGLGVRVGALVVRGWCFVVSCCTFVPCCALVTAHQVASLLHDDVLDDADTRCGIGSLNFVVGNKIEYDSYEMLLNVTISPPGISRPYRPLISFPVDLSLVLNEYMYIGFCASTGLLAACYNMLGWSFRIWGKSTRFKVVYRTGFAVSITMASVTLALLVISGAAHVLRTIRNGDEILKDWEVEYGARRFKYSELFSVTGGFGERNLIGSGGFGRVYKGVVPSTGLEVAIKRISHGSCQGMREFVAEITNMGRLRHRNLVHLHGWCRTQGEGRGRVRRSVDLTVKGLNFDGDWVSVKESRD</sequence>
<evidence type="ECO:0000256" key="11">
    <source>
        <dbReference type="ARBA" id="ARBA00023170"/>
    </source>
</evidence>
<dbReference type="Proteomes" id="UP001415857">
    <property type="component" value="Unassembled WGS sequence"/>
</dbReference>
<comment type="similarity">
    <text evidence="2">In the N-terminal section; belongs to the leguminous lectin family.</text>
</comment>